<dbReference type="OrthoDB" id="6194207at2"/>
<dbReference type="Proteomes" id="UP000198598">
    <property type="component" value="Unassembled WGS sequence"/>
</dbReference>
<keyword evidence="2 6" id="KW-1003">Cell membrane</keyword>
<name>A0A1I1WYH8_9BACT</name>
<keyword evidence="5 6" id="KW-0472">Membrane</keyword>
<gene>
    <name evidence="8" type="ORF">SAMN05216167_109113</name>
</gene>
<evidence type="ECO:0000256" key="4">
    <source>
        <dbReference type="ARBA" id="ARBA00022989"/>
    </source>
</evidence>
<dbReference type="RefSeq" id="WP_093829977.1">
    <property type="nucleotide sequence ID" value="NZ_FOLQ01000009.1"/>
</dbReference>
<keyword evidence="9" id="KW-1185">Reference proteome</keyword>
<evidence type="ECO:0000256" key="2">
    <source>
        <dbReference type="ARBA" id="ARBA00022475"/>
    </source>
</evidence>
<feature type="transmembrane region" description="Helical" evidence="6">
    <location>
        <begin position="160"/>
        <end position="178"/>
    </location>
</feature>
<comment type="subcellular location">
    <subcellularLocation>
        <location evidence="1 6">Cell membrane</location>
        <topology evidence="1 6">Multi-pass membrane protein</topology>
    </subcellularLocation>
</comment>
<evidence type="ECO:0000256" key="6">
    <source>
        <dbReference type="RuleBase" id="RU366058"/>
    </source>
</evidence>
<feature type="transmembrane region" description="Helical" evidence="6">
    <location>
        <begin position="132"/>
        <end position="153"/>
    </location>
</feature>
<dbReference type="STRING" id="662367.SAMN05216167_109113"/>
<feature type="transmembrane region" description="Helical" evidence="6">
    <location>
        <begin position="47"/>
        <end position="76"/>
    </location>
</feature>
<organism evidence="8 9">
    <name type="scientific">Spirosoma endophyticum</name>
    <dbReference type="NCBI Taxonomy" id="662367"/>
    <lineage>
        <taxon>Bacteria</taxon>
        <taxon>Pseudomonadati</taxon>
        <taxon>Bacteroidota</taxon>
        <taxon>Cytophagia</taxon>
        <taxon>Cytophagales</taxon>
        <taxon>Cytophagaceae</taxon>
        <taxon>Spirosoma</taxon>
    </lineage>
</organism>
<sequence length="223" mass="24615">MKLSIPKTLTGPAIAGVILSVTPIAFTSFLTYFAVVHEAQIASFTGWQWAIITLCCAITSAGLTPPTMLALIFGYFLGWQAVLPLFVINFGGILFINLIVHWLDHDRFLAFLRRNPKAQSVLDRILNNELEVIFFAKLSPILPFGLTNLMFALSGAKLKNILLGGFLGMTPRTLLAIWSGHEAREIKTLLENPNQSAWTQIVIIGLIVVSIAGLWQVIQRSLK</sequence>
<reference evidence="8 9" key="1">
    <citation type="submission" date="2016-10" db="EMBL/GenBank/DDBJ databases">
        <authorList>
            <person name="de Groot N.N."/>
        </authorList>
    </citation>
    <scope>NUCLEOTIDE SEQUENCE [LARGE SCALE GENOMIC DNA]</scope>
    <source>
        <strain evidence="8 9">DSM 26130</strain>
    </source>
</reference>
<dbReference type="AlphaFoldDB" id="A0A1I1WYH8"/>
<feature type="transmembrane region" description="Helical" evidence="6">
    <location>
        <begin position="83"/>
        <end position="103"/>
    </location>
</feature>
<evidence type="ECO:0000313" key="9">
    <source>
        <dbReference type="Proteomes" id="UP000198598"/>
    </source>
</evidence>
<evidence type="ECO:0000259" key="7">
    <source>
        <dbReference type="Pfam" id="PF09335"/>
    </source>
</evidence>
<dbReference type="EMBL" id="FOLQ01000009">
    <property type="protein sequence ID" value="SFE00112.1"/>
    <property type="molecule type" value="Genomic_DNA"/>
</dbReference>
<feature type="transmembrane region" description="Helical" evidence="6">
    <location>
        <begin position="198"/>
        <end position="218"/>
    </location>
</feature>
<evidence type="ECO:0000256" key="1">
    <source>
        <dbReference type="ARBA" id="ARBA00004651"/>
    </source>
</evidence>
<keyword evidence="3 6" id="KW-0812">Transmembrane</keyword>
<dbReference type="GO" id="GO:0005886">
    <property type="term" value="C:plasma membrane"/>
    <property type="evidence" value="ECO:0007669"/>
    <property type="project" value="UniProtKB-SubCell"/>
</dbReference>
<dbReference type="PANTHER" id="PTHR12677">
    <property type="entry name" value="GOLGI APPARATUS MEMBRANE PROTEIN TVP38-RELATED"/>
    <property type="match status" value="1"/>
</dbReference>
<proteinExistence type="inferred from homology"/>
<accession>A0A1I1WYH8</accession>
<keyword evidence="4 6" id="KW-1133">Transmembrane helix</keyword>
<dbReference type="InterPro" id="IPR032816">
    <property type="entry name" value="VTT_dom"/>
</dbReference>
<protein>
    <recommendedName>
        <fullName evidence="6">TVP38/TMEM64 family membrane protein</fullName>
    </recommendedName>
</protein>
<comment type="similarity">
    <text evidence="6">Belongs to the TVP38/TMEM64 family.</text>
</comment>
<feature type="transmembrane region" description="Helical" evidence="6">
    <location>
        <begin position="12"/>
        <end position="35"/>
    </location>
</feature>
<feature type="domain" description="VTT" evidence="7">
    <location>
        <begin position="65"/>
        <end position="181"/>
    </location>
</feature>
<evidence type="ECO:0000313" key="8">
    <source>
        <dbReference type="EMBL" id="SFE00112.1"/>
    </source>
</evidence>
<dbReference type="PANTHER" id="PTHR12677:SF59">
    <property type="entry name" value="GOLGI APPARATUS MEMBRANE PROTEIN TVP38-RELATED"/>
    <property type="match status" value="1"/>
</dbReference>
<dbReference type="Pfam" id="PF09335">
    <property type="entry name" value="VTT_dom"/>
    <property type="match status" value="1"/>
</dbReference>
<evidence type="ECO:0000256" key="5">
    <source>
        <dbReference type="ARBA" id="ARBA00023136"/>
    </source>
</evidence>
<evidence type="ECO:0000256" key="3">
    <source>
        <dbReference type="ARBA" id="ARBA00022692"/>
    </source>
</evidence>
<dbReference type="InterPro" id="IPR015414">
    <property type="entry name" value="TMEM64"/>
</dbReference>